<keyword evidence="3" id="KW-1185">Reference proteome</keyword>
<organism evidence="2 3">
    <name type="scientific">Paenibacillus validus</name>
    <dbReference type="NCBI Taxonomy" id="44253"/>
    <lineage>
        <taxon>Bacteria</taxon>
        <taxon>Bacillati</taxon>
        <taxon>Bacillota</taxon>
        <taxon>Bacilli</taxon>
        <taxon>Bacillales</taxon>
        <taxon>Paenibacillaceae</taxon>
        <taxon>Paenibacillus</taxon>
    </lineage>
</organism>
<dbReference type="NCBIfam" id="NF041644">
    <property type="entry name" value="CBO0543_fam"/>
    <property type="match status" value="1"/>
</dbReference>
<gene>
    <name evidence="2" type="ORF">GNP93_02565</name>
</gene>
<sequence length="158" mass="18868">MMVEYIVLMCVWIISISMLIFCVPKRKARIAHAGFLFKQMITWIAGLYVVEKGWIVYPVRLFPEHNRSSFTFEYLAFPAVCAVFNVHYPSGRSLPVRIGYYLAYTSVMTLVEAWIEHRLALIDYVHWAWYWTWLTLLLTFYLSRMFCLWFFQAKRLPA</sequence>
<evidence type="ECO:0000256" key="1">
    <source>
        <dbReference type="SAM" id="Phobius"/>
    </source>
</evidence>
<reference evidence="2 3" key="1">
    <citation type="submission" date="2019-11" db="EMBL/GenBank/DDBJ databases">
        <title>Draft genome sequences of five Paenibacillus species of dairy origin.</title>
        <authorList>
            <person name="Olajide A.M."/>
            <person name="Chen S."/>
            <person name="Lapointe G."/>
        </authorList>
    </citation>
    <scope>NUCLEOTIDE SEQUENCE [LARGE SCALE GENOMIC DNA]</scope>
    <source>
        <strain evidence="2 3">2CS3</strain>
    </source>
</reference>
<protein>
    <submittedName>
        <fullName evidence="2">Uncharacterized protein</fullName>
    </submittedName>
</protein>
<keyword evidence="1" id="KW-0472">Membrane</keyword>
<feature type="transmembrane region" description="Helical" evidence="1">
    <location>
        <begin position="30"/>
        <end position="50"/>
    </location>
</feature>
<evidence type="ECO:0000313" key="2">
    <source>
        <dbReference type="EMBL" id="MUG69553.1"/>
    </source>
</evidence>
<keyword evidence="1" id="KW-1133">Transmembrane helix</keyword>
<keyword evidence="1" id="KW-0812">Transmembrane</keyword>
<feature type="transmembrane region" description="Helical" evidence="1">
    <location>
        <begin position="6"/>
        <end position="23"/>
    </location>
</feature>
<feature type="transmembrane region" description="Helical" evidence="1">
    <location>
        <begin position="70"/>
        <end position="86"/>
    </location>
</feature>
<feature type="transmembrane region" description="Helical" evidence="1">
    <location>
        <begin position="98"/>
        <end position="115"/>
    </location>
</feature>
<comment type="caution">
    <text evidence="2">The sequence shown here is derived from an EMBL/GenBank/DDBJ whole genome shotgun (WGS) entry which is preliminary data.</text>
</comment>
<dbReference type="EMBL" id="WNZX01000001">
    <property type="protein sequence ID" value="MUG69553.1"/>
    <property type="molecule type" value="Genomic_DNA"/>
</dbReference>
<dbReference type="RefSeq" id="WP_141336545.1">
    <property type="nucleotide sequence ID" value="NZ_WNZX01000001.1"/>
</dbReference>
<dbReference type="AlphaFoldDB" id="A0A7X2Z734"/>
<accession>A0A7X2Z734</accession>
<proteinExistence type="predicted"/>
<name>A0A7X2Z734_9BACL</name>
<evidence type="ECO:0000313" key="3">
    <source>
        <dbReference type="Proteomes" id="UP000450917"/>
    </source>
</evidence>
<feature type="transmembrane region" description="Helical" evidence="1">
    <location>
        <begin position="127"/>
        <end position="151"/>
    </location>
</feature>
<dbReference type="Proteomes" id="UP000450917">
    <property type="component" value="Unassembled WGS sequence"/>
</dbReference>
<dbReference type="InterPro" id="IPR048147">
    <property type="entry name" value="CBO0543-like"/>
</dbReference>